<name>A0A1F7GLM0_9BACT</name>
<evidence type="ECO:0000313" key="9">
    <source>
        <dbReference type="EMBL" id="OGK19694.1"/>
    </source>
</evidence>
<comment type="cofactor">
    <cofactor evidence="6">
        <name>Co(2+)</name>
        <dbReference type="ChEBI" id="CHEBI:48828"/>
    </cofactor>
    <cofactor evidence="6">
        <name>Zn(2+)</name>
        <dbReference type="ChEBI" id="CHEBI:29105"/>
    </cofactor>
    <cofactor evidence="6">
        <name>Mn(2+)</name>
        <dbReference type="ChEBI" id="CHEBI:29035"/>
    </cofactor>
    <cofactor evidence="6">
        <name>Fe(2+)</name>
        <dbReference type="ChEBI" id="CHEBI:29033"/>
    </cofactor>
    <text evidence="6">Binds 2 divalent metal cations per subunit. Has a high-affinity and a low affinity metal-binding site. The true nature of the physiological cofactor is under debate. The enzyme is active with cobalt, zinc, manganese or divalent iron ions. Most likely, methionine aminopeptidases function as mononuclear Fe(2+)-metalloproteases under physiological conditions, and the catalytically relevant metal-binding site has been assigned to the histidine-containing high-affinity site.</text>
</comment>
<keyword evidence="5 6" id="KW-0378">Hydrolase</keyword>
<organism evidence="9 10">
    <name type="scientific">Candidatus Roizmanbacteria bacterium RIFCSPHIGHO2_01_FULL_39_24</name>
    <dbReference type="NCBI Taxonomy" id="1802032"/>
    <lineage>
        <taxon>Bacteria</taxon>
        <taxon>Candidatus Roizmaniibacteriota</taxon>
    </lineage>
</organism>
<reference evidence="9 10" key="1">
    <citation type="journal article" date="2016" name="Nat. Commun.">
        <title>Thousands of microbial genomes shed light on interconnected biogeochemical processes in an aquifer system.</title>
        <authorList>
            <person name="Anantharaman K."/>
            <person name="Brown C.T."/>
            <person name="Hug L.A."/>
            <person name="Sharon I."/>
            <person name="Castelle C.J."/>
            <person name="Probst A.J."/>
            <person name="Thomas B.C."/>
            <person name="Singh A."/>
            <person name="Wilkins M.J."/>
            <person name="Karaoz U."/>
            <person name="Brodie E.L."/>
            <person name="Williams K.H."/>
            <person name="Hubbard S.S."/>
            <person name="Banfield J.F."/>
        </authorList>
    </citation>
    <scope>NUCLEOTIDE SEQUENCE [LARGE SCALE GENOMIC DNA]</scope>
</reference>
<comment type="caution">
    <text evidence="9">The sequence shown here is derived from an EMBL/GenBank/DDBJ whole genome shotgun (WGS) entry which is preliminary data.</text>
</comment>
<comment type="function">
    <text evidence="1 6">Removes the N-terminal methionine from nascent proteins. The N-terminal methionine is often cleaved when the second residue in the primary sequence is small and uncharged (Met-Ala-, Cys, Gly, Pro, Ser, Thr, or Val). Requires deformylation of the N(alpha)-formylated initiator methionine before it can be hydrolyzed.</text>
</comment>
<dbReference type="InterPro" id="IPR000994">
    <property type="entry name" value="Pept_M24"/>
</dbReference>
<dbReference type="EMBL" id="MFZH01000007">
    <property type="protein sequence ID" value="OGK19694.1"/>
    <property type="molecule type" value="Genomic_DNA"/>
</dbReference>
<feature type="binding site" evidence="6">
    <location>
        <position position="105"/>
    </location>
    <ligand>
        <name>a divalent metal cation</name>
        <dbReference type="ChEBI" id="CHEBI:60240"/>
        <label>1</label>
    </ligand>
</feature>
<dbReference type="HAMAP" id="MF_01974">
    <property type="entry name" value="MetAP_1"/>
    <property type="match status" value="1"/>
</dbReference>
<dbReference type="InterPro" id="IPR036005">
    <property type="entry name" value="Creatinase/aminopeptidase-like"/>
</dbReference>
<keyword evidence="4 6" id="KW-0479">Metal-binding</keyword>
<evidence type="ECO:0000256" key="1">
    <source>
        <dbReference type="ARBA" id="ARBA00002521"/>
    </source>
</evidence>
<proteinExistence type="inferred from homology"/>
<dbReference type="EC" id="3.4.11.18" evidence="6 7"/>
<dbReference type="PANTHER" id="PTHR43330">
    <property type="entry name" value="METHIONINE AMINOPEPTIDASE"/>
    <property type="match status" value="1"/>
</dbReference>
<dbReference type="Pfam" id="PF00557">
    <property type="entry name" value="Peptidase_M24"/>
    <property type="match status" value="1"/>
</dbReference>
<evidence type="ECO:0000256" key="6">
    <source>
        <dbReference type="HAMAP-Rule" id="MF_01974"/>
    </source>
</evidence>
<feature type="binding site" evidence="6">
    <location>
        <position position="169"/>
    </location>
    <ligand>
        <name>a divalent metal cation</name>
        <dbReference type="ChEBI" id="CHEBI:60240"/>
        <label>2</label>
        <note>catalytic</note>
    </ligand>
</feature>
<comment type="subunit">
    <text evidence="6">Monomer.</text>
</comment>
<dbReference type="GO" id="GO:0006508">
    <property type="term" value="P:proteolysis"/>
    <property type="evidence" value="ECO:0007669"/>
    <property type="project" value="UniProtKB-KW"/>
</dbReference>
<dbReference type="Proteomes" id="UP000176850">
    <property type="component" value="Unassembled WGS sequence"/>
</dbReference>
<dbReference type="GO" id="GO:0070006">
    <property type="term" value="F:metalloaminopeptidase activity"/>
    <property type="evidence" value="ECO:0007669"/>
    <property type="project" value="UniProtKB-UniRule"/>
</dbReference>
<dbReference type="GO" id="GO:0046872">
    <property type="term" value="F:metal ion binding"/>
    <property type="evidence" value="ECO:0007669"/>
    <property type="project" value="UniProtKB-UniRule"/>
</dbReference>
<evidence type="ECO:0000256" key="2">
    <source>
        <dbReference type="ARBA" id="ARBA00022438"/>
    </source>
</evidence>
<feature type="binding site" evidence="6">
    <location>
        <position position="94"/>
    </location>
    <ligand>
        <name>a divalent metal cation</name>
        <dbReference type="ChEBI" id="CHEBI:60240"/>
        <label>1</label>
    </ligand>
</feature>
<feature type="binding site" evidence="6">
    <location>
        <position position="77"/>
    </location>
    <ligand>
        <name>substrate</name>
    </ligand>
</feature>
<feature type="binding site" evidence="6">
    <location>
        <position position="105"/>
    </location>
    <ligand>
        <name>a divalent metal cation</name>
        <dbReference type="ChEBI" id="CHEBI:60240"/>
        <label>2</label>
        <note>catalytic</note>
    </ligand>
</feature>
<feature type="binding site" evidence="6">
    <location>
        <position position="176"/>
    </location>
    <ligand>
        <name>substrate</name>
    </ligand>
</feature>
<comment type="catalytic activity">
    <reaction evidence="6 7">
        <text>Release of N-terminal amino acids, preferentially methionine, from peptides and arylamides.</text>
        <dbReference type="EC" id="3.4.11.18"/>
    </reaction>
</comment>
<feature type="binding site" evidence="6">
    <location>
        <position position="204"/>
    </location>
    <ligand>
        <name>a divalent metal cation</name>
        <dbReference type="ChEBI" id="CHEBI:60240"/>
        <label>2</label>
        <note>catalytic</note>
    </ligand>
</feature>
<dbReference type="GO" id="GO:0005829">
    <property type="term" value="C:cytosol"/>
    <property type="evidence" value="ECO:0007669"/>
    <property type="project" value="TreeGrafter"/>
</dbReference>
<evidence type="ECO:0000256" key="3">
    <source>
        <dbReference type="ARBA" id="ARBA00022670"/>
    </source>
</evidence>
<dbReference type="NCBIfam" id="TIGR00500">
    <property type="entry name" value="met_pdase_I"/>
    <property type="match status" value="1"/>
</dbReference>
<comment type="similarity">
    <text evidence="6">Belongs to the peptidase M24A family. Methionine aminopeptidase type 1 subfamily.</text>
</comment>
<sequence length="256" mass="27777">MIHLKTPQEIELMKTGGMMLSMVVKEAAEFVRPGMTTKEIDDFATIRIGELGGGVSFNKVPGYKFATCLCVNEQVVHTPPSNYVLKAGDILTIDAGVFYKGFHTDKATTIVVGGNSKSEQTDFLKVGYEALGAGLGAVKQGNRIGNVSAAIERVFKGTGYWIMRDLTGHGVGRGLHEDPMVPGYVDRKIGKTPRIVPGMVLAIEVIYSMKKAHIVAEKGSDWSLITDNKSIAACFEDTIAVFENKTSILTRKYGKI</sequence>
<dbReference type="GO" id="GO:0004239">
    <property type="term" value="F:initiator methionyl aminopeptidase activity"/>
    <property type="evidence" value="ECO:0007669"/>
    <property type="project" value="UniProtKB-UniRule"/>
</dbReference>
<protein>
    <recommendedName>
        <fullName evidence="6 7">Methionine aminopeptidase</fullName>
        <shortName evidence="6">MAP</shortName>
        <shortName evidence="6">MetAP</shortName>
        <ecNumber evidence="6 7">3.4.11.18</ecNumber>
    </recommendedName>
    <alternativeName>
        <fullName evidence="6">Peptidase M</fullName>
    </alternativeName>
</protein>
<dbReference type="PRINTS" id="PR00599">
    <property type="entry name" value="MAPEPTIDASE"/>
</dbReference>
<dbReference type="SUPFAM" id="SSF55920">
    <property type="entry name" value="Creatinase/aminopeptidase"/>
    <property type="match status" value="1"/>
</dbReference>
<feature type="binding site" evidence="6">
    <location>
        <position position="236"/>
    </location>
    <ligand>
        <name>a divalent metal cation</name>
        <dbReference type="ChEBI" id="CHEBI:60240"/>
        <label>2</label>
        <note>catalytic</note>
    </ligand>
</feature>
<keyword evidence="3 6" id="KW-0645">Protease</keyword>
<dbReference type="InterPro" id="IPR001714">
    <property type="entry name" value="Pept_M24_MAP"/>
</dbReference>
<feature type="binding site" evidence="6">
    <location>
        <position position="236"/>
    </location>
    <ligand>
        <name>a divalent metal cation</name>
        <dbReference type="ChEBI" id="CHEBI:60240"/>
        <label>1</label>
    </ligand>
</feature>
<gene>
    <name evidence="6" type="primary">map</name>
    <name evidence="9" type="ORF">A2799_01540</name>
</gene>
<evidence type="ECO:0000256" key="5">
    <source>
        <dbReference type="ARBA" id="ARBA00022801"/>
    </source>
</evidence>
<evidence type="ECO:0000256" key="4">
    <source>
        <dbReference type="ARBA" id="ARBA00022723"/>
    </source>
</evidence>
<dbReference type="Gene3D" id="3.90.230.10">
    <property type="entry name" value="Creatinase/methionine aminopeptidase superfamily"/>
    <property type="match status" value="1"/>
</dbReference>
<keyword evidence="2 6" id="KW-0031">Aminopeptidase</keyword>
<dbReference type="AlphaFoldDB" id="A0A1F7GLM0"/>
<dbReference type="InterPro" id="IPR002467">
    <property type="entry name" value="Pept_M24A_MAP1"/>
</dbReference>
<evidence type="ECO:0000313" key="10">
    <source>
        <dbReference type="Proteomes" id="UP000176850"/>
    </source>
</evidence>
<evidence type="ECO:0000259" key="8">
    <source>
        <dbReference type="Pfam" id="PF00557"/>
    </source>
</evidence>
<feature type="domain" description="Peptidase M24" evidence="8">
    <location>
        <begin position="11"/>
        <end position="241"/>
    </location>
</feature>
<dbReference type="PANTHER" id="PTHR43330:SF27">
    <property type="entry name" value="METHIONINE AMINOPEPTIDASE"/>
    <property type="match status" value="1"/>
</dbReference>
<evidence type="ECO:0000256" key="7">
    <source>
        <dbReference type="RuleBase" id="RU003653"/>
    </source>
</evidence>
<accession>A0A1F7GLM0</accession>